<dbReference type="InterPro" id="IPR002646">
    <property type="entry name" value="PolA_pol_head_dom"/>
</dbReference>
<evidence type="ECO:0000256" key="1">
    <source>
        <dbReference type="ARBA" id="ARBA00001946"/>
    </source>
</evidence>
<keyword evidence="4" id="KW-0548">Nucleotidyltransferase</keyword>
<evidence type="ECO:0000256" key="8">
    <source>
        <dbReference type="RuleBase" id="RU003953"/>
    </source>
</evidence>
<evidence type="ECO:0000256" key="3">
    <source>
        <dbReference type="ARBA" id="ARBA00022694"/>
    </source>
</evidence>
<dbReference type="GO" id="GO:0046872">
    <property type="term" value="F:metal ion binding"/>
    <property type="evidence" value="ECO:0007669"/>
    <property type="project" value="UniProtKB-KW"/>
</dbReference>
<dbReference type="InterPro" id="IPR050264">
    <property type="entry name" value="Bact_CCA-adding_enz_type3_sf"/>
</dbReference>
<dbReference type="OrthoDB" id="9805698at2"/>
<keyword evidence="3" id="KW-0819">tRNA processing</keyword>
<dbReference type="CDD" id="cd05398">
    <property type="entry name" value="NT_ClassII-CCAase"/>
    <property type="match status" value="1"/>
</dbReference>
<comment type="caution">
    <text evidence="11">The sequence shown here is derived from an EMBL/GenBank/DDBJ whole genome shotgun (WGS) entry which is preliminary data.</text>
</comment>
<dbReference type="RefSeq" id="WP_106334636.1">
    <property type="nucleotide sequence ID" value="NZ_PVZS01000001.1"/>
</dbReference>
<evidence type="ECO:0000256" key="6">
    <source>
        <dbReference type="ARBA" id="ARBA00022741"/>
    </source>
</evidence>
<organism evidence="11 12">
    <name type="scientific">Alsobacter soli</name>
    <dbReference type="NCBI Taxonomy" id="2109933"/>
    <lineage>
        <taxon>Bacteria</taxon>
        <taxon>Pseudomonadati</taxon>
        <taxon>Pseudomonadota</taxon>
        <taxon>Alphaproteobacteria</taxon>
        <taxon>Hyphomicrobiales</taxon>
        <taxon>Alsobacteraceae</taxon>
        <taxon>Alsobacter</taxon>
    </lineage>
</organism>
<keyword evidence="8" id="KW-0694">RNA-binding</keyword>
<keyword evidence="5" id="KW-0479">Metal-binding</keyword>
<dbReference type="InterPro" id="IPR032828">
    <property type="entry name" value="PolyA_RNA-bd"/>
</dbReference>
<dbReference type="SUPFAM" id="SSF81891">
    <property type="entry name" value="Poly A polymerase C-terminal region-like"/>
    <property type="match status" value="1"/>
</dbReference>
<dbReference type="Pfam" id="PF01743">
    <property type="entry name" value="PolyA_pol"/>
    <property type="match status" value="1"/>
</dbReference>
<evidence type="ECO:0000256" key="2">
    <source>
        <dbReference type="ARBA" id="ARBA00022679"/>
    </source>
</evidence>
<comment type="cofactor">
    <cofactor evidence="1">
        <name>Mg(2+)</name>
        <dbReference type="ChEBI" id="CHEBI:18420"/>
    </cofactor>
</comment>
<sequence>MTKTATIAGAGVLERPELQRLLAALNRDGEEARVVGGAVRNALLGLPPGDIDVATTATPDVVTAQAQAAGMKAVPTGVDHGTVTVVVDHHPFEVTTLREDIETDGRRAVVEFGRDFARDAARRDFTMNALYAAPDGTVIDLVGGLPDLAARRVRFIGDAETRIREDYLRILRLFRFHSEYGEGQLDQAALTAAVRLRAGLAQLSSERIRAELLKLLASRRAAETVPAIAENGFLDRLLATAPDLSAFAAVSASGADPVLRLAALAVRVREDAGALHERLRLSNAEALRLEKAARVLEMAHGRLKSMTGHNWRVEAYRHGDQAARDGLALAGARCFGLRAQEALREARSALAQPAPKLPWSGRDALARGVAPGPQVGALLARAEALWIAGDFPADPDALAAIFDAAVAHSSAAAGTPLN</sequence>
<dbReference type="GO" id="GO:0000049">
    <property type="term" value="F:tRNA binding"/>
    <property type="evidence" value="ECO:0007669"/>
    <property type="project" value="TreeGrafter"/>
</dbReference>
<evidence type="ECO:0000313" key="11">
    <source>
        <dbReference type="EMBL" id="PSC06851.1"/>
    </source>
</evidence>
<evidence type="ECO:0000256" key="4">
    <source>
        <dbReference type="ARBA" id="ARBA00022695"/>
    </source>
</evidence>
<dbReference type="Gene3D" id="1.10.3090.10">
    <property type="entry name" value="cca-adding enzyme, domain 2"/>
    <property type="match status" value="1"/>
</dbReference>
<dbReference type="Proteomes" id="UP000239772">
    <property type="component" value="Unassembled WGS sequence"/>
</dbReference>
<dbReference type="PANTHER" id="PTHR46173">
    <property type="entry name" value="CCA TRNA NUCLEOTIDYLTRANSFERASE 1, MITOCHONDRIAL"/>
    <property type="match status" value="1"/>
</dbReference>
<dbReference type="EMBL" id="PVZS01000001">
    <property type="protein sequence ID" value="PSC06851.1"/>
    <property type="molecule type" value="Genomic_DNA"/>
</dbReference>
<dbReference type="Gene3D" id="3.30.460.10">
    <property type="entry name" value="Beta Polymerase, domain 2"/>
    <property type="match status" value="1"/>
</dbReference>
<comment type="similarity">
    <text evidence="8">Belongs to the tRNA nucleotidyltransferase/poly(A) polymerase family.</text>
</comment>
<dbReference type="PANTHER" id="PTHR46173:SF1">
    <property type="entry name" value="CCA TRNA NUCLEOTIDYLTRANSFERASE 1, MITOCHONDRIAL"/>
    <property type="match status" value="1"/>
</dbReference>
<dbReference type="GO" id="GO:0008033">
    <property type="term" value="P:tRNA processing"/>
    <property type="evidence" value="ECO:0007669"/>
    <property type="project" value="UniProtKB-KW"/>
</dbReference>
<accession>A0A2T1HYV8</accession>
<evidence type="ECO:0000259" key="9">
    <source>
        <dbReference type="Pfam" id="PF01743"/>
    </source>
</evidence>
<reference evidence="12" key="1">
    <citation type="submission" date="2018-03" db="EMBL/GenBank/DDBJ databases">
        <authorList>
            <person name="Sun L."/>
            <person name="Liu H."/>
            <person name="Chen W."/>
            <person name="Huang K."/>
            <person name="Liu W."/>
            <person name="Gao X."/>
        </authorList>
    </citation>
    <scope>NUCLEOTIDE SEQUENCE [LARGE SCALE GENOMIC DNA]</scope>
    <source>
        <strain evidence="12">SH9</strain>
    </source>
</reference>
<name>A0A2T1HYV8_9HYPH</name>
<evidence type="ECO:0000256" key="5">
    <source>
        <dbReference type="ARBA" id="ARBA00022723"/>
    </source>
</evidence>
<proteinExistence type="inferred from homology"/>
<keyword evidence="6" id="KW-0547">Nucleotide-binding</keyword>
<dbReference type="AlphaFoldDB" id="A0A2T1HYV8"/>
<protein>
    <submittedName>
        <fullName evidence="11">CCA tRNA nucleotidyltransferase</fullName>
    </submittedName>
</protein>
<dbReference type="Pfam" id="PF12627">
    <property type="entry name" value="PolyA_pol_RNAbd"/>
    <property type="match status" value="1"/>
</dbReference>
<gene>
    <name evidence="11" type="ORF">SLNSH_00225</name>
</gene>
<feature type="domain" description="tRNA nucleotidyltransferase/poly(A) polymerase RNA and SrmB- binding" evidence="10">
    <location>
        <begin position="186"/>
        <end position="244"/>
    </location>
</feature>
<evidence type="ECO:0000256" key="7">
    <source>
        <dbReference type="ARBA" id="ARBA00022842"/>
    </source>
</evidence>
<keyword evidence="2 8" id="KW-0808">Transferase</keyword>
<evidence type="ECO:0000313" key="12">
    <source>
        <dbReference type="Proteomes" id="UP000239772"/>
    </source>
</evidence>
<feature type="domain" description="Poly A polymerase head" evidence="9">
    <location>
        <begin position="32"/>
        <end position="154"/>
    </location>
</feature>
<keyword evidence="7" id="KW-0460">Magnesium</keyword>
<dbReference type="InterPro" id="IPR043519">
    <property type="entry name" value="NT_sf"/>
</dbReference>
<dbReference type="SUPFAM" id="SSF81301">
    <property type="entry name" value="Nucleotidyltransferase"/>
    <property type="match status" value="1"/>
</dbReference>
<dbReference type="GO" id="GO:0000166">
    <property type="term" value="F:nucleotide binding"/>
    <property type="evidence" value="ECO:0007669"/>
    <property type="project" value="UniProtKB-KW"/>
</dbReference>
<evidence type="ECO:0000259" key="10">
    <source>
        <dbReference type="Pfam" id="PF12627"/>
    </source>
</evidence>
<dbReference type="GO" id="GO:0016779">
    <property type="term" value="F:nucleotidyltransferase activity"/>
    <property type="evidence" value="ECO:0007669"/>
    <property type="project" value="UniProtKB-KW"/>
</dbReference>
<keyword evidence="12" id="KW-1185">Reference proteome</keyword>